<dbReference type="RefSeq" id="WP_075850841.1">
    <property type="nucleotide sequence ID" value="NZ_FMAC01000001.1"/>
</dbReference>
<dbReference type="SUPFAM" id="SSF55729">
    <property type="entry name" value="Acyl-CoA N-acyltransferases (Nat)"/>
    <property type="match status" value="1"/>
</dbReference>
<evidence type="ECO:0000313" key="2">
    <source>
        <dbReference type="EMBL" id="SCB08256.1"/>
    </source>
</evidence>
<dbReference type="InterPro" id="IPR000182">
    <property type="entry name" value="GNAT_dom"/>
</dbReference>
<dbReference type="STRING" id="52131.GA0061100_101290"/>
<dbReference type="GO" id="GO:0016747">
    <property type="term" value="F:acyltransferase activity, transferring groups other than amino-acyl groups"/>
    <property type="evidence" value="ECO:0007669"/>
    <property type="project" value="InterPro"/>
</dbReference>
<protein>
    <submittedName>
        <fullName evidence="2">Acetyltransferase (GNAT) family protein</fullName>
    </submittedName>
</protein>
<dbReference type="EMBL" id="FMAC01000001">
    <property type="protein sequence ID" value="SCB08256.1"/>
    <property type="molecule type" value="Genomic_DNA"/>
</dbReference>
<dbReference type="PROSITE" id="PS51186">
    <property type="entry name" value="GNAT"/>
    <property type="match status" value="1"/>
</dbReference>
<dbReference type="InterPro" id="IPR016181">
    <property type="entry name" value="Acyl_CoA_acyltransferase"/>
</dbReference>
<gene>
    <name evidence="2" type="ORF">GA0061100_101290</name>
</gene>
<accession>A0A1C3TYB4</accession>
<dbReference type="AlphaFoldDB" id="A0A1C3TYB4"/>
<feature type="domain" description="N-acetyltransferase" evidence="1">
    <location>
        <begin position="7"/>
        <end position="168"/>
    </location>
</feature>
<dbReference type="PANTHER" id="PTHR43617">
    <property type="entry name" value="L-AMINO ACID N-ACETYLTRANSFERASE"/>
    <property type="match status" value="1"/>
</dbReference>
<organism evidence="2 3">
    <name type="scientific">Rhizobium hainanense</name>
    <dbReference type="NCBI Taxonomy" id="52131"/>
    <lineage>
        <taxon>Bacteria</taxon>
        <taxon>Pseudomonadati</taxon>
        <taxon>Pseudomonadota</taxon>
        <taxon>Alphaproteobacteria</taxon>
        <taxon>Hyphomicrobiales</taxon>
        <taxon>Rhizobiaceae</taxon>
        <taxon>Rhizobium/Agrobacterium group</taxon>
        <taxon>Rhizobium</taxon>
    </lineage>
</organism>
<dbReference type="PANTHER" id="PTHR43617:SF34">
    <property type="entry name" value="PUTATIVE-RELATED"/>
    <property type="match status" value="1"/>
</dbReference>
<evidence type="ECO:0000313" key="3">
    <source>
        <dbReference type="Proteomes" id="UP000186228"/>
    </source>
</evidence>
<dbReference type="Pfam" id="PF00583">
    <property type="entry name" value="Acetyltransf_1"/>
    <property type="match status" value="1"/>
</dbReference>
<sequence length="168" mass="18890">MAANIEIRIEPIADEYIEDFRAALDTVAREWKYLSLLEAPPLEDTRAFVLGMIEKGNPQFVALADSKVVGWCDISRHTFPSHAHTGRLGMGIIPAYRGQGLGRRLIDATLQAARNVGIERVELSVHADNDRAIALYEKVGFVREGFARKSVRIDGRYLDAIYMARFQE</sequence>
<proteinExistence type="predicted"/>
<dbReference type="OrthoDB" id="9803907at2"/>
<keyword evidence="3" id="KW-1185">Reference proteome</keyword>
<name>A0A1C3TYB4_9HYPH</name>
<dbReference type="Proteomes" id="UP000186228">
    <property type="component" value="Unassembled WGS sequence"/>
</dbReference>
<dbReference type="Gene3D" id="3.40.630.30">
    <property type="match status" value="1"/>
</dbReference>
<keyword evidence="2" id="KW-0808">Transferase</keyword>
<dbReference type="InterPro" id="IPR050276">
    <property type="entry name" value="MshD_Acetyltransferase"/>
</dbReference>
<dbReference type="CDD" id="cd04301">
    <property type="entry name" value="NAT_SF"/>
    <property type="match status" value="1"/>
</dbReference>
<reference evidence="3" key="1">
    <citation type="submission" date="2016-08" db="EMBL/GenBank/DDBJ databases">
        <authorList>
            <person name="Varghese N."/>
            <person name="Submissions Spin"/>
        </authorList>
    </citation>
    <scope>NUCLEOTIDE SEQUENCE [LARGE SCALE GENOMIC DNA]</scope>
    <source>
        <strain evidence="3">CCBAU 57015</strain>
    </source>
</reference>
<evidence type="ECO:0000259" key="1">
    <source>
        <dbReference type="PROSITE" id="PS51186"/>
    </source>
</evidence>